<feature type="region of interest" description="Disordered" evidence="2">
    <location>
        <begin position="74"/>
        <end position="100"/>
    </location>
</feature>
<dbReference type="OrthoDB" id="2015405at2759"/>
<evidence type="ECO:0000313" key="5">
    <source>
        <dbReference type="Proteomes" id="UP000078576"/>
    </source>
</evidence>
<evidence type="ECO:0000259" key="3">
    <source>
        <dbReference type="SMART" id="SM00903"/>
    </source>
</evidence>
<dbReference type="GO" id="GO:0010181">
    <property type="term" value="F:FMN binding"/>
    <property type="evidence" value="ECO:0007669"/>
    <property type="project" value="InterPro"/>
</dbReference>
<evidence type="ECO:0000256" key="2">
    <source>
        <dbReference type="SAM" id="MobiDB-lite"/>
    </source>
</evidence>
<dbReference type="Proteomes" id="UP000078576">
    <property type="component" value="Unassembled WGS sequence"/>
</dbReference>
<dbReference type="EMBL" id="KN714706">
    <property type="protein sequence ID" value="KUI57966.1"/>
    <property type="molecule type" value="Genomic_DNA"/>
</dbReference>
<name>A0A194V280_CYTMA</name>
<dbReference type="InterPro" id="IPR050268">
    <property type="entry name" value="NADH-dep_flavin_reductase"/>
</dbReference>
<dbReference type="PANTHER" id="PTHR30466:SF1">
    <property type="entry name" value="FMN REDUCTASE (NADH) RUTF"/>
    <property type="match status" value="1"/>
</dbReference>
<gene>
    <name evidence="4" type="ORF">VP1G_05241</name>
</gene>
<sequence length="286" mass="30894">MRRELAGGLYATSRPFTTSPPLHEKQPWKLAPHQPPSVHPHPHHDTAFDSLSGSEQLRTVMRLLPHSVVVCTSASASASTTTTTPSSDSSSTSRTASVPRGMTMSSFTSLTLHPTPLITFNIATPSRTLDAVSHSRRFNIHVLSGDADGARVADWFRRGNAEGLGVFEAGKMKEGCGCEVVGQKQEQEQHGLEGDVRGGAPLLRGPGVLYALRCRLLDDEPVGGLVRVRDHVLVVAEVVDIVEGVDREGEEPFGLISTVHIMDIGMGMGMGMARRPGAKTWWFTWA</sequence>
<evidence type="ECO:0000256" key="1">
    <source>
        <dbReference type="ARBA" id="ARBA00023002"/>
    </source>
</evidence>
<dbReference type="InterPro" id="IPR012349">
    <property type="entry name" value="Split_barrel_FMN-bd"/>
</dbReference>
<dbReference type="STRING" id="694573.A0A194V280"/>
<proteinExistence type="predicted"/>
<dbReference type="GO" id="GO:0042602">
    <property type="term" value="F:riboflavin reductase (NADPH) activity"/>
    <property type="evidence" value="ECO:0007669"/>
    <property type="project" value="TreeGrafter"/>
</dbReference>
<dbReference type="PANTHER" id="PTHR30466">
    <property type="entry name" value="FLAVIN REDUCTASE"/>
    <property type="match status" value="1"/>
</dbReference>
<feature type="region of interest" description="Disordered" evidence="2">
    <location>
        <begin position="1"/>
        <end position="49"/>
    </location>
</feature>
<evidence type="ECO:0000313" key="4">
    <source>
        <dbReference type="EMBL" id="KUI57966.1"/>
    </source>
</evidence>
<feature type="compositionally biased region" description="Low complexity" evidence="2">
    <location>
        <begin position="74"/>
        <end position="98"/>
    </location>
</feature>
<dbReference type="SMART" id="SM00903">
    <property type="entry name" value="Flavin_Reduct"/>
    <property type="match status" value="1"/>
</dbReference>
<dbReference type="InterPro" id="IPR002563">
    <property type="entry name" value="Flavin_Rdtase-like_dom"/>
</dbReference>
<keyword evidence="1" id="KW-0560">Oxidoreductase</keyword>
<dbReference type="Gene3D" id="2.30.110.10">
    <property type="entry name" value="Electron Transport, Fmn-binding Protein, Chain A"/>
    <property type="match status" value="1"/>
</dbReference>
<dbReference type="AlphaFoldDB" id="A0A194V280"/>
<feature type="domain" description="Flavin reductase like" evidence="3">
    <location>
        <begin position="61"/>
        <end position="261"/>
    </location>
</feature>
<accession>A0A194V280</accession>
<organism evidence="4 5">
    <name type="scientific">Cytospora mali</name>
    <name type="common">Apple Valsa canker fungus</name>
    <name type="synonym">Valsa mali</name>
    <dbReference type="NCBI Taxonomy" id="578113"/>
    <lineage>
        <taxon>Eukaryota</taxon>
        <taxon>Fungi</taxon>
        <taxon>Dikarya</taxon>
        <taxon>Ascomycota</taxon>
        <taxon>Pezizomycotina</taxon>
        <taxon>Sordariomycetes</taxon>
        <taxon>Sordariomycetidae</taxon>
        <taxon>Diaporthales</taxon>
        <taxon>Cytosporaceae</taxon>
        <taxon>Cytospora</taxon>
    </lineage>
</organism>
<reference evidence="5" key="1">
    <citation type="submission" date="2014-12" db="EMBL/GenBank/DDBJ databases">
        <title>Genome Sequence of Valsa Canker Pathogens Uncovers a Specific Adaption of Colonization on Woody Bark.</title>
        <authorList>
            <person name="Yin Z."/>
            <person name="Liu H."/>
            <person name="Gao X."/>
            <person name="Li Z."/>
            <person name="Song N."/>
            <person name="Ke X."/>
            <person name="Dai Q."/>
            <person name="Wu Y."/>
            <person name="Sun Y."/>
            <person name="Xu J.-R."/>
            <person name="Kang Z.K."/>
            <person name="Wang L."/>
            <person name="Huang L."/>
        </authorList>
    </citation>
    <scope>NUCLEOTIDE SEQUENCE [LARGE SCALE GENOMIC DNA]</scope>
    <source>
        <strain evidence="5">SXYL134</strain>
    </source>
</reference>
<dbReference type="SUPFAM" id="SSF50475">
    <property type="entry name" value="FMN-binding split barrel"/>
    <property type="match status" value="1"/>
</dbReference>
<keyword evidence="5" id="KW-1185">Reference proteome</keyword>
<dbReference type="Pfam" id="PF01613">
    <property type="entry name" value="Flavin_Reduct"/>
    <property type="match status" value="1"/>
</dbReference>
<protein>
    <recommendedName>
        <fullName evidence="3">Flavin reductase like domain-containing protein</fullName>
    </recommendedName>
</protein>